<reference evidence="5" key="1">
    <citation type="journal article" date="2021" name="PeerJ">
        <title>Extensive microbial diversity within the chicken gut microbiome revealed by metagenomics and culture.</title>
        <authorList>
            <person name="Gilroy R."/>
            <person name="Ravi A."/>
            <person name="Getino M."/>
            <person name="Pursley I."/>
            <person name="Horton D.L."/>
            <person name="Alikhan N.F."/>
            <person name="Baker D."/>
            <person name="Gharbi K."/>
            <person name="Hall N."/>
            <person name="Watson M."/>
            <person name="Adriaenssens E.M."/>
            <person name="Foster-Nyarko E."/>
            <person name="Jarju S."/>
            <person name="Secka A."/>
            <person name="Antonio M."/>
            <person name="Oren A."/>
            <person name="Chaudhuri R.R."/>
            <person name="La Ragione R."/>
            <person name="Hildebrand F."/>
            <person name="Pallen M.J."/>
        </authorList>
    </citation>
    <scope>NUCLEOTIDE SEQUENCE</scope>
    <source>
        <strain evidence="5">CHK121-7720</strain>
    </source>
</reference>
<feature type="transmembrane region" description="Helical" evidence="3">
    <location>
        <begin position="66"/>
        <end position="87"/>
    </location>
</feature>
<dbReference type="SUPFAM" id="SSF56300">
    <property type="entry name" value="Metallo-dependent phosphatases"/>
    <property type="match status" value="1"/>
</dbReference>
<keyword evidence="3" id="KW-1133">Transmembrane helix</keyword>
<dbReference type="RefSeq" id="WP_273305921.1">
    <property type="nucleotide sequence ID" value="NZ_DYUD01000017.1"/>
</dbReference>
<organism evidence="5 6">
    <name type="scientific">Barnesiella viscericola</name>
    <dbReference type="NCBI Taxonomy" id="397865"/>
    <lineage>
        <taxon>Bacteria</taxon>
        <taxon>Pseudomonadati</taxon>
        <taxon>Bacteroidota</taxon>
        <taxon>Bacteroidia</taxon>
        <taxon>Bacteroidales</taxon>
        <taxon>Barnesiellaceae</taxon>
        <taxon>Barnesiella</taxon>
    </lineage>
</organism>
<feature type="transmembrane region" description="Helical" evidence="3">
    <location>
        <begin position="37"/>
        <end position="54"/>
    </location>
</feature>
<dbReference type="PANTHER" id="PTHR31302">
    <property type="entry name" value="TRANSMEMBRANE PROTEIN WITH METALLOPHOSPHOESTERASE DOMAIN-RELATED"/>
    <property type="match status" value="1"/>
</dbReference>
<sequence length="396" mass="45686">MRLPLLLISLPLLALLTDVYLFRRHLRHAPRWLKVLWWSLTGVVLVAVFLAVLFQVKFRGTIDINVAMWAFYAFFLVYMPKWFYAILSLFDYLPRLWHKHRSRWGHIVGSALALFVAASILYGAFYARQHPVYNERTISFDRLPEGFDGYRIVQFSDLHIETLGSAGRYLPEWVDRINSLHPDLIVFTGDLVNRQGGELPPFMDELSRLSATDGVYSVLGNHDYGDYYHWTSPADQAKTLQKLIADEGHMGWHMLNNRSVYLHRGNDSIALIGVENWGMPPFPQYGRLNEAYPARNDSTFKILLSHNPLHWRHEVIPRTNIDLTLSGHTHAMQLKLGWKGFEYSLAEPMYPEWSGLYVAPDGHHKLYVNEGIGCVFLPIRIGARPEITIITLKKDS</sequence>
<dbReference type="EMBL" id="DYUD01000017">
    <property type="protein sequence ID" value="HJG88899.1"/>
    <property type="molecule type" value="Genomic_DNA"/>
</dbReference>
<accession>A0A921SV09</accession>
<dbReference type="Proteomes" id="UP000757103">
    <property type="component" value="Unassembled WGS sequence"/>
</dbReference>
<keyword evidence="2" id="KW-0378">Hydrolase</keyword>
<dbReference type="CDD" id="cd07385">
    <property type="entry name" value="MPP_YkuE_C"/>
    <property type="match status" value="1"/>
</dbReference>
<dbReference type="InterPro" id="IPR051158">
    <property type="entry name" value="Metallophosphoesterase_sf"/>
</dbReference>
<dbReference type="Pfam" id="PF00149">
    <property type="entry name" value="Metallophos"/>
    <property type="match status" value="1"/>
</dbReference>
<feature type="transmembrane region" description="Helical" evidence="3">
    <location>
        <begin position="107"/>
        <end position="127"/>
    </location>
</feature>
<keyword evidence="1" id="KW-0479">Metal-binding</keyword>
<comment type="caution">
    <text evidence="5">The sequence shown here is derived from an EMBL/GenBank/DDBJ whole genome shotgun (WGS) entry which is preliminary data.</text>
</comment>
<feature type="domain" description="Calcineurin-like phosphoesterase" evidence="4">
    <location>
        <begin position="151"/>
        <end position="331"/>
    </location>
</feature>
<proteinExistence type="predicted"/>
<dbReference type="InterPro" id="IPR004843">
    <property type="entry name" value="Calcineurin-like_PHP"/>
</dbReference>
<protein>
    <submittedName>
        <fullName evidence="5">Metallophosphoesterase</fullName>
    </submittedName>
</protein>
<evidence type="ECO:0000256" key="1">
    <source>
        <dbReference type="ARBA" id="ARBA00022723"/>
    </source>
</evidence>
<evidence type="ECO:0000256" key="2">
    <source>
        <dbReference type="ARBA" id="ARBA00022801"/>
    </source>
</evidence>
<gene>
    <name evidence="5" type="ORF">K8U91_05425</name>
</gene>
<dbReference type="GO" id="GO:0009245">
    <property type="term" value="P:lipid A biosynthetic process"/>
    <property type="evidence" value="ECO:0007669"/>
    <property type="project" value="TreeGrafter"/>
</dbReference>
<evidence type="ECO:0000313" key="6">
    <source>
        <dbReference type="Proteomes" id="UP000757103"/>
    </source>
</evidence>
<dbReference type="GO" id="GO:0016020">
    <property type="term" value="C:membrane"/>
    <property type="evidence" value="ECO:0007669"/>
    <property type="project" value="GOC"/>
</dbReference>
<reference evidence="5" key="2">
    <citation type="submission" date="2021-09" db="EMBL/GenBank/DDBJ databases">
        <authorList>
            <person name="Gilroy R."/>
        </authorList>
    </citation>
    <scope>NUCLEOTIDE SEQUENCE</scope>
    <source>
        <strain evidence="5">CHK121-7720</strain>
    </source>
</reference>
<dbReference type="AlphaFoldDB" id="A0A921SV09"/>
<dbReference type="InterPro" id="IPR029052">
    <property type="entry name" value="Metallo-depent_PP-like"/>
</dbReference>
<dbReference type="GO" id="GO:0046872">
    <property type="term" value="F:metal ion binding"/>
    <property type="evidence" value="ECO:0007669"/>
    <property type="project" value="UniProtKB-KW"/>
</dbReference>
<dbReference type="GO" id="GO:0008758">
    <property type="term" value="F:UDP-2,3-diacylglucosamine hydrolase activity"/>
    <property type="evidence" value="ECO:0007669"/>
    <property type="project" value="TreeGrafter"/>
</dbReference>
<evidence type="ECO:0000259" key="4">
    <source>
        <dbReference type="Pfam" id="PF00149"/>
    </source>
</evidence>
<name>A0A921SV09_9BACT</name>
<keyword evidence="3" id="KW-0812">Transmembrane</keyword>
<evidence type="ECO:0000256" key="3">
    <source>
        <dbReference type="SAM" id="Phobius"/>
    </source>
</evidence>
<keyword evidence="3" id="KW-0472">Membrane</keyword>
<evidence type="ECO:0000313" key="5">
    <source>
        <dbReference type="EMBL" id="HJG88899.1"/>
    </source>
</evidence>
<dbReference type="PANTHER" id="PTHR31302:SF31">
    <property type="entry name" value="PHOSPHODIESTERASE YAEI"/>
    <property type="match status" value="1"/>
</dbReference>
<dbReference type="Gene3D" id="3.60.21.10">
    <property type="match status" value="1"/>
</dbReference>